<feature type="transmembrane region" description="Helical" evidence="7">
    <location>
        <begin position="427"/>
        <end position="447"/>
    </location>
</feature>
<accession>A0A3S0W8L1</accession>
<dbReference type="GO" id="GO:0031293">
    <property type="term" value="P:membrane protein intracellular domain proteolysis"/>
    <property type="evidence" value="ECO:0007669"/>
    <property type="project" value="TreeGrafter"/>
</dbReference>
<keyword evidence="5 7" id="KW-1133">Transmembrane helix</keyword>
<comment type="subcellular location">
    <subcellularLocation>
        <location evidence="2">Endomembrane system</location>
        <topology evidence="2">Multi-pass membrane protein</topology>
    </subcellularLocation>
</comment>
<dbReference type="PANTHER" id="PTHR13325:SF3">
    <property type="entry name" value="MEMBRANE-BOUND TRANSCRIPTION FACTOR SITE-2 PROTEASE"/>
    <property type="match status" value="1"/>
</dbReference>
<dbReference type="GO" id="GO:0016020">
    <property type="term" value="C:membrane"/>
    <property type="evidence" value="ECO:0007669"/>
    <property type="project" value="InterPro"/>
</dbReference>
<comment type="cofactor">
    <cofactor evidence="1">
        <name>Zn(2+)</name>
        <dbReference type="ChEBI" id="CHEBI:29105"/>
    </cofactor>
</comment>
<gene>
    <name evidence="9" type="ORF">ELY33_07255</name>
</gene>
<dbReference type="GO" id="GO:0012505">
    <property type="term" value="C:endomembrane system"/>
    <property type="evidence" value="ECO:0007669"/>
    <property type="project" value="UniProtKB-SubCell"/>
</dbReference>
<keyword evidence="10" id="KW-1185">Reference proteome</keyword>
<dbReference type="InterPro" id="IPR041881">
    <property type="entry name" value="PqqD_sf"/>
</dbReference>
<keyword evidence="6 7" id="KW-0472">Membrane</keyword>
<dbReference type="InterPro" id="IPR001193">
    <property type="entry name" value="MBTPS2"/>
</dbReference>
<dbReference type="GO" id="GO:0004222">
    <property type="term" value="F:metalloendopeptidase activity"/>
    <property type="evidence" value="ECO:0007669"/>
    <property type="project" value="InterPro"/>
</dbReference>
<protein>
    <submittedName>
        <fullName evidence="9">HlyD family efflux transporter periplasmic adaptor subunit</fullName>
    </submittedName>
</protein>
<evidence type="ECO:0000259" key="8">
    <source>
        <dbReference type="Pfam" id="PF02163"/>
    </source>
</evidence>
<feature type="transmembrane region" description="Helical" evidence="7">
    <location>
        <begin position="191"/>
        <end position="210"/>
    </location>
</feature>
<feature type="transmembrane region" description="Helical" evidence="7">
    <location>
        <begin position="156"/>
        <end position="179"/>
    </location>
</feature>
<dbReference type="GO" id="GO:0005737">
    <property type="term" value="C:cytoplasm"/>
    <property type="evidence" value="ECO:0007669"/>
    <property type="project" value="TreeGrafter"/>
</dbReference>
<sequence length="716" mass="80371">MSASLYSDQWHRVAHLAPRLRKHTSIHRHDYRGAPWYVLFDALTGQAHRFTPEAYQVIGRLDGSSSLQKIWDDVSYEIGDEMPTQDELIGLIAKLHHANVLAGYHDIDIDELSHRKRQGRLKKIKQVLRSPLGVKIPLVDPDAFVNATYPYVRPVLSIWGALIWITVVSFAVVLAATHWEALTDNLADRVLGLNNLLLMTLVYPVIKVIHELGHAWTTKDTGGEVHEIGVMFLVFFPVPYVDASAAAVCPDKKQRMLVGAAGILVELFIAALAMMVWVLAEPGLLRSIMFNIMVIAGISTLLFNGNPLLRFDAYYVLSDWLEIPNFGQRANQQLGFLIKRFLLNKRDTTSSADSSKESFWLVMYAIISFVYRMFLMVFIAIFVATSYFFVGVVLAIWSLYMALILPSLKILKEMVVGTQLEGAKIRAWCWLLGVVFAVAAGLLLMPFPHSSVIHGVVDSREPTNVRAGASGELRHWWVEDGETVEEGQLMADLYAPELTSEVARLEGQRREAEFRIQATVGNPQAIAIELENLSLIENRLADAQLRASGTRIVSPRSGQVNFDQGRLHLGQFIQRGQTVGTVTQDSDFRIRSLLLGHLQPQVVNDLQEVKLKLPGQNREFESTLLGISPSATREIPSITLTRQGGGQVALDPEQTEELRAYRQHYTLDVNAQPLIDAEVAVALDSRVYIKLVHTPSPIGYRLWDNIRRNFLSLFER</sequence>
<evidence type="ECO:0000256" key="1">
    <source>
        <dbReference type="ARBA" id="ARBA00001947"/>
    </source>
</evidence>
<dbReference type="Proteomes" id="UP000287336">
    <property type="component" value="Unassembled WGS sequence"/>
</dbReference>
<feature type="transmembrane region" description="Helical" evidence="7">
    <location>
        <begin position="230"/>
        <end position="249"/>
    </location>
</feature>
<feature type="transmembrane region" description="Helical" evidence="7">
    <location>
        <begin position="284"/>
        <end position="303"/>
    </location>
</feature>
<evidence type="ECO:0000256" key="5">
    <source>
        <dbReference type="ARBA" id="ARBA00022989"/>
    </source>
</evidence>
<evidence type="ECO:0000256" key="3">
    <source>
        <dbReference type="ARBA" id="ARBA00007931"/>
    </source>
</evidence>
<dbReference type="InterPro" id="IPR008915">
    <property type="entry name" value="Peptidase_M50"/>
</dbReference>
<evidence type="ECO:0000256" key="6">
    <source>
        <dbReference type="ARBA" id="ARBA00023136"/>
    </source>
</evidence>
<organism evidence="9 10">
    <name type="scientific">Vreelandella andesensis</name>
    <dbReference type="NCBI Taxonomy" id="447567"/>
    <lineage>
        <taxon>Bacteria</taxon>
        <taxon>Pseudomonadati</taxon>
        <taxon>Pseudomonadota</taxon>
        <taxon>Gammaproteobacteria</taxon>
        <taxon>Oceanospirillales</taxon>
        <taxon>Halomonadaceae</taxon>
        <taxon>Vreelandella</taxon>
    </lineage>
</organism>
<feature type="transmembrane region" description="Helical" evidence="7">
    <location>
        <begin position="256"/>
        <end position="278"/>
    </location>
</feature>
<comment type="caution">
    <text evidence="9">The sequence shown here is derived from an EMBL/GenBank/DDBJ whole genome shotgun (WGS) entry which is preliminary data.</text>
</comment>
<dbReference type="Gene3D" id="1.10.10.1150">
    <property type="entry name" value="Coenzyme PQQ synthesis protein D (PqqD)"/>
    <property type="match status" value="1"/>
</dbReference>
<proteinExistence type="inferred from homology"/>
<dbReference type="SUPFAM" id="SSF111369">
    <property type="entry name" value="HlyD-like secretion proteins"/>
    <property type="match status" value="1"/>
</dbReference>
<dbReference type="Pfam" id="PF02163">
    <property type="entry name" value="Peptidase_M50"/>
    <property type="match status" value="1"/>
</dbReference>
<feature type="transmembrane region" description="Helical" evidence="7">
    <location>
        <begin position="359"/>
        <end position="381"/>
    </location>
</feature>
<evidence type="ECO:0000256" key="2">
    <source>
        <dbReference type="ARBA" id="ARBA00004127"/>
    </source>
</evidence>
<feature type="domain" description="Peptidase M50" evidence="8">
    <location>
        <begin position="205"/>
        <end position="373"/>
    </location>
</feature>
<feature type="transmembrane region" description="Helical" evidence="7">
    <location>
        <begin position="387"/>
        <end position="406"/>
    </location>
</feature>
<comment type="similarity">
    <text evidence="3">Belongs to the peptidase M50B family.</text>
</comment>
<evidence type="ECO:0000313" key="9">
    <source>
        <dbReference type="EMBL" id="RUR31849.1"/>
    </source>
</evidence>
<dbReference type="AlphaFoldDB" id="A0A3S0W8L1"/>
<keyword evidence="4 7" id="KW-0812">Transmembrane</keyword>
<dbReference type="EMBL" id="RZHG01000014">
    <property type="protein sequence ID" value="RUR31849.1"/>
    <property type="molecule type" value="Genomic_DNA"/>
</dbReference>
<evidence type="ECO:0000256" key="7">
    <source>
        <dbReference type="SAM" id="Phobius"/>
    </source>
</evidence>
<reference evidence="9 10" key="1">
    <citation type="submission" date="2018-12" db="EMBL/GenBank/DDBJ databases">
        <title>three novel Halomonas strain isolated from plants.</title>
        <authorList>
            <person name="Sun C."/>
        </authorList>
    </citation>
    <scope>NUCLEOTIDE SEQUENCE [LARGE SCALE GENOMIC DNA]</scope>
    <source>
        <strain evidence="9 10">DSM 19434</strain>
    </source>
</reference>
<name>A0A3S0W8L1_9GAMM</name>
<dbReference type="OrthoDB" id="9759690at2"/>
<evidence type="ECO:0000313" key="10">
    <source>
        <dbReference type="Proteomes" id="UP000287336"/>
    </source>
</evidence>
<dbReference type="RefSeq" id="WP_126946110.1">
    <property type="nucleotide sequence ID" value="NZ_RZHG01000014.1"/>
</dbReference>
<evidence type="ECO:0000256" key="4">
    <source>
        <dbReference type="ARBA" id="ARBA00022692"/>
    </source>
</evidence>
<dbReference type="PANTHER" id="PTHR13325">
    <property type="entry name" value="PROTEASE M50 MEMBRANE-BOUND TRANSCRIPTION FACTOR SITE 2 PROTEASE"/>
    <property type="match status" value="1"/>
</dbReference>